<dbReference type="Proteomes" id="UP001234297">
    <property type="component" value="Chromosome 3"/>
</dbReference>
<organism evidence="1 2">
    <name type="scientific">Persea americana</name>
    <name type="common">Avocado</name>
    <dbReference type="NCBI Taxonomy" id="3435"/>
    <lineage>
        <taxon>Eukaryota</taxon>
        <taxon>Viridiplantae</taxon>
        <taxon>Streptophyta</taxon>
        <taxon>Embryophyta</taxon>
        <taxon>Tracheophyta</taxon>
        <taxon>Spermatophyta</taxon>
        <taxon>Magnoliopsida</taxon>
        <taxon>Magnoliidae</taxon>
        <taxon>Laurales</taxon>
        <taxon>Lauraceae</taxon>
        <taxon>Persea</taxon>
    </lineage>
</organism>
<evidence type="ECO:0000313" key="2">
    <source>
        <dbReference type="Proteomes" id="UP001234297"/>
    </source>
</evidence>
<protein>
    <submittedName>
        <fullName evidence="1">Uncharacterized protein</fullName>
    </submittedName>
</protein>
<gene>
    <name evidence="1" type="ORF">MRB53_010497</name>
</gene>
<evidence type="ECO:0000313" key="1">
    <source>
        <dbReference type="EMBL" id="KAJ8636230.1"/>
    </source>
</evidence>
<proteinExistence type="predicted"/>
<dbReference type="EMBL" id="CM056811">
    <property type="protein sequence ID" value="KAJ8636230.1"/>
    <property type="molecule type" value="Genomic_DNA"/>
</dbReference>
<sequence>MKDGIDEEDGLAVFVVGQPVFLGAATTETSCPHRLDFLQSNAFSTPMRKGKGKEKLIKMIPCLRTFQVTARQPKNRRGRSLNDCINTQIPKHMNYYEERHLGSPSRGNIARRMTPIRNPAEAWVNLPPRRQSSQKGNHHKEALKKMALRR</sequence>
<name>A0ACC2LSB6_PERAE</name>
<keyword evidence="2" id="KW-1185">Reference proteome</keyword>
<accession>A0ACC2LSB6</accession>
<comment type="caution">
    <text evidence="1">The sequence shown here is derived from an EMBL/GenBank/DDBJ whole genome shotgun (WGS) entry which is preliminary data.</text>
</comment>
<reference evidence="1 2" key="1">
    <citation type="journal article" date="2022" name="Hortic Res">
        <title>A haplotype resolved chromosomal level avocado genome allows analysis of novel avocado genes.</title>
        <authorList>
            <person name="Nath O."/>
            <person name="Fletcher S.J."/>
            <person name="Hayward A."/>
            <person name="Shaw L.M."/>
            <person name="Masouleh A.K."/>
            <person name="Furtado A."/>
            <person name="Henry R.J."/>
            <person name="Mitter N."/>
        </authorList>
    </citation>
    <scope>NUCLEOTIDE SEQUENCE [LARGE SCALE GENOMIC DNA]</scope>
    <source>
        <strain evidence="2">cv. Hass</strain>
    </source>
</reference>